<evidence type="ECO:0000313" key="1">
    <source>
        <dbReference type="EMBL" id="KAF6023716.1"/>
    </source>
</evidence>
<sequence>MSMGIHHRQHSVSGRTCCICDRPCAIFDCQCLENFQHNTSEHGSLMKRLSAAFSMSVFAKDLHSFSLCCSCEHHLVVIEQANRIKECMKQVFLETREHRHFVSNHMLKHGKPPNPAIIRQKRLSSAIESRSFDEASPRVKKGRFGSSSSLPISPNYKPLSGHTSAQGAKVKSGVPISFDDSHYTYKNTKLDNTKSFDSVFLPVSSINTMLAPPDKVSSKISLHSTNSDVINNMDFDEK</sequence>
<organism evidence="1 2">
    <name type="scientific">Bugula neritina</name>
    <name type="common">Brown bryozoan</name>
    <name type="synonym">Sertularia neritina</name>
    <dbReference type="NCBI Taxonomy" id="10212"/>
    <lineage>
        <taxon>Eukaryota</taxon>
        <taxon>Metazoa</taxon>
        <taxon>Spiralia</taxon>
        <taxon>Lophotrochozoa</taxon>
        <taxon>Bryozoa</taxon>
        <taxon>Gymnolaemata</taxon>
        <taxon>Cheilostomatida</taxon>
        <taxon>Flustrina</taxon>
        <taxon>Buguloidea</taxon>
        <taxon>Bugulidae</taxon>
        <taxon>Bugula</taxon>
    </lineage>
</organism>
<reference evidence="1" key="1">
    <citation type="submission" date="2020-06" db="EMBL/GenBank/DDBJ databases">
        <title>Draft genome of Bugula neritina, a colonial animal packing powerful symbionts and potential medicines.</title>
        <authorList>
            <person name="Rayko M."/>
        </authorList>
    </citation>
    <scope>NUCLEOTIDE SEQUENCE [LARGE SCALE GENOMIC DNA]</scope>
    <source>
        <strain evidence="1">Kwan_BN1</strain>
    </source>
</reference>
<gene>
    <name evidence="1" type="ORF">EB796_017982</name>
</gene>
<comment type="caution">
    <text evidence="1">The sequence shown here is derived from an EMBL/GenBank/DDBJ whole genome shotgun (WGS) entry which is preliminary data.</text>
</comment>
<keyword evidence="2" id="KW-1185">Reference proteome</keyword>
<dbReference type="EMBL" id="VXIV02002674">
    <property type="protein sequence ID" value="KAF6023716.1"/>
    <property type="molecule type" value="Genomic_DNA"/>
</dbReference>
<dbReference type="Proteomes" id="UP000593567">
    <property type="component" value="Unassembled WGS sequence"/>
</dbReference>
<accession>A0A7J7JDK4</accession>
<dbReference type="AlphaFoldDB" id="A0A7J7JDK4"/>
<protein>
    <submittedName>
        <fullName evidence="1">Uncharacterized protein</fullName>
    </submittedName>
</protein>
<name>A0A7J7JDK4_BUGNE</name>
<evidence type="ECO:0000313" key="2">
    <source>
        <dbReference type="Proteomes" id="UP000593567"/>
    </source>
</evidence>
<proteinExistence type="predicted"/>